<protein>
    <submittedName>
        <fullName evidence="1">Uncharacterized protein</fullName>
    </submittedName>
</protein>
<name>A0ACB6ZNG2_THEGA</name>
<evidence type="ECO:0000313" key="2">
    <source>
        <dbReference type="Proteomes" id="UP000886501"/>
    </source>
</evidence>
<reference evidence="1" key="2">
    <citation type="journal article" date="2020" name="Nat. Commun.">
        <title>Large-scale genome sequencing of mycorrhizal fungi provides insights into the early evolution of symbiotic traits.</title>
        <authorList>
            <person name="Miyauchi S."/>
            <person name="Kiss E."/>
            <person name="Kuo A."/>
            <person name="Drula E."/>
            <person name="Kohler A."/>
            <person name="Sanchez-Garcia M."/>
            <person name="Morin E."/>
            <person name="Andreopoulos B."/>
            <person name="Barry K.W."/>
            <person name="Bonito G."/>
            <person name="Buee M."/>
            <person name="Carver A."/>
            <person name="Chen C."/>
            <person name="Cichocki N."/>
            <person name="Clum A."/>
            <person name="Culley D."/>
            <person name="Crous P.W."/>
            <person name="Fauchery L."/>
            <person name="Girlanda M."/>
            <person name="Hayes R.D."/>
            <person name="Keri Z."/>
            <person name="LaButti K."/>
            <person name="Lipzen A."/>
            <person name="Lombard V."/>
            <person name="Magnuson J."/>
            <person name="Maillard F."/>
            <person name="Murat C."/>
            <person name="Nolan M."/>
            <person name="Ohm R.A."/>
            <person name="Pangilinan J."/>
            <person name="Pereira M.F."/>
            <person name="Perotto S."/>
            <person name="Peter M."/>
            <person name="Pfister S."/>
            <person name="Riley R."/>
            <person name="Sitrit Y."/>
            <person name="Stielow J.B."/>
            <person name="Szollosi G."/>
            <person name="Zifcakova L."/>
            <person name="Stursova M."/>
            <person name="Spatafora J.W."/>
            <person name="Tedersoo L."/>
            <person name="Vaario L.M."/>
            <person name="Yamada A."/>
            <person name="Yan M."/>
            <person name="Wang P."/>
            <person name="Xu J."/>
            <person name="Bruns T."/>
            <person name="Baldrian P."/>
            <person name="Vilgalys R."/>
            <person name="Dunand C."/>
            <person name="Henrissat B."/>
            <person name="Grigoriev I.V."/>
            <person name="Hibbett D."/>
            <person name="Nagy L.G."/>
            <person name="Martin F.M."/>
        </authorList>
    </citation>
    <scope>NUCLEOTIDE SEQUENCE</scope>
    <source>
        <strain evidence="1">P2</strain>
    </source>
</reference>
<organism evidence="1 2">
    <name type="scientific">Thelephora ganbajun</name>
    <name type="common">Ganba fungus</name>
    <dbReference type="NCBI Taxonomy" id="370292"/>
    <lineage>
        <taxon>Eukaryota</taxon>
        <taxon>Fungi</taxon>
        <taxon>Dikarya</taxon>
        <taxon>Basidiomycota</taxon>
        <taxon>Agaricomycotina</taxon>
        <taxon>Agaricomycetes</taxon>
        <taxon>Thelephorales</taxon>
        <taxon>Thelephoraceae</taxon>
        <taxon>Thelephora</taxon>
    </lineage>
</organism>
<dbReference type="Proteomes" id="UP000886501">
    <property type="component" value="Unassembled WGS sequence"/>
</dbReference>
<comment type="caution">
    <text evidence="1">The sequence shown here is derived from an EMBL/GenBank/DDBJ whole genome shotgun (WGS) entry which is preliminary data.</text>
</comment>
<sequence length="866" mass="93585">MISFQDAFTSSTLDVVLADTSIPFPYDHDTQGDDWLAALKSTDAERSVAFFDESLDYYLAVHLAGFNTGTATPSFADERRVPPPHLLAFLSHVQVSYDATYISSTPIIEEPQTGVTVSPPSRATSLLGPSRRPRSIFPPTTPHPIPSAGEADRKYVKSEGTPLTAGIWGDNPDEAFQLLWSRKEKAWVAIFKLVVNVAFVRMYFEGPLLCLTVSATLREKSVPLTGPRQRLADLIAATGNVSLDPASPLTPIRDPDDDKNSPEELARGLEEVNLLGGIASVPTFRDDSISLPSTRLGAPARREAFSLPPVSLNNAAAVPSPTSTIRSAVPILRKSHRKTLRTVSGFKVRMRTVFVPYVLFPEARADVPSESNVSAAENAEEWDRERREAGNDESTIILCVEVENSGESDMTFVVEGVDVFISGQGAKTTLIKWGDSEDIFPLPIASMEQYNLLYAVTFVQPPDADDVNAIGKKKVGELQRAVSITINGKPREDRGSLVIHPTKTFSSKWNCVLDLGVNINKDLPPDGVYTANRDALPTPASPFPGRDSTSTLLATSIQPRDDQKLSAVSGSRQHTIDATIMASGRIPKSPINYRSSTALLNPAFASERDPQQYISPTGSGGFTLPSVVMQQSQSRPRTPTTYTPKSGTPPPLAPPFGDDLGLSSPPPITPAYPSFPTSPGVPTPISQNPVLGFQSSVGPSAEIRRGGSTRVFGGNSGENFDNAISGDGDGEPVVVSIGVLPLEKRESGQGSSKDLIFPNDKFTLDIFVFNKSSWMRRFEVTYPDSRTSRKAGGQIGSQRLGVIPLENRVRVGPLRPSTCQSVRMDFLALTPGVHSVDILTLTDVETGYAVNLRSVVDIVVHEPLEL</sequence>
<gene>
    <name evidence="1" type="ORF">BDM02DRAFT_3092274</name>
</gene>
<keyword evidence="2" id="KW-1185">Reference proteome</keyword>
<proteinExistence type="predicted"/>
<reference evidence="1" key="1">
    <citation type="submission" date="2019-10" db="EMBL/GenBank/DDBJ databases">
        <authorList>
            <consortium name="DOE Joint Genome Institute"/>
            <person name="Kuo A."/>
            <person name="Miyauchi S."/>
            <person name="Kiss E."/>
            <person name="Drula E."/>
            <person name="Kohler A."/>
            <person name="Sanchez-Garcia M."/>
            <person name="Andreopoulos B."/>
            <person name="Barry K.W."/>
            <person name="Bonito G."/>
            <person name="Buee M."/>
            <person name="Carver A."/>
            <person name="Chen C."/>
            <person name="Cichocki N."/>
            <person name="Clum A."/>
            <person name="Culley D."/>
            <person name="Crous P.W."/>
            <person name="Fauchery L."/>
            <person name="Girlanda M."/>
            <person name="Hayes R."/>
            <person name="Keri Z."/>
            <person name="Labutti K."/>
            <person name="Lipzen A."/>
            <person name="Lombard V."/>
            <person name="Magnuson J."/>
            <person name="Maillard F."/>
            <person name="Morin E."/>
            <person name="Murat C."/>
            <person name="Nolan M."/>
            <person name="Ohm R."/>
            <person name="Pangilinan J."/>
            <person name="Pereira M."/>
            <person name="Perotto S."/>
            <person name="Peter M."/>
            <person name="Riley R."/>
            <person name="Sitrit Y."/>
            <person name="Stielow B."/>
            <person name="Szollosi G."/>
            <person name="Zifcakova L."/>
            <person name="Stursova M."/>
            <person name="Spatafora J.W."/>
            <person name="Tedersoo L."/>
            <person name="Vaario L.-M."/>
            <person name="Yamada A."/>
            <person name="Yan M."/>
            <person name="Wang P."/>
            <person name="Xu J."/>
            <person name="Bruns T."/>
            <person name="Baldrian P."/>
            <person name="Vilgalys R."/>
            <person name="Henrissat B."/>
            <person name="Grigoriev I.V."/>
            <person name="Hibbett D."/>
            <person name="Nagy L.G."/>
            <person name="Martin F.M."/>
        </authorList>
    </citation>
    <scope>NUCLEOTIDE SEQUENCE</scope>
    <source>
        <strain evidence="1">P2</strain>
    </source>
</reference>
<accession>A0ACB6ZNG2</accession>
<evidence type="ECO:0000313" key="1">
    <source>
        <dbReference type="EMBL" id="KAF9650873.1"/>
    </source>
</evidence>
<dbReference type="EMBL" id="MU117980">
    <property type="protein sequence ID" value="KAF9650873.1"/>
    <property type="molecule type" value="Genomic_DNA"/>
</dbReference>